<dbReference type="EMBL" id="CP063458">
    <property type="protein sequence ID" value="QOV87675.1"/>
    <property type="molecule type" value="Genomic_DNA"/>
</dbReference>
<dbReference type="PANTHER" id="PTHR30469:SF37">
    <property type="entry name" value="RAGD PROTEIN"/>
    <property type="match status" value="1"/>
</dbReference>
<dbReference type="InterPro" id="IPR006143">
    <property type="entry name" value="RND_pump_MFP"/>
</dbReference>
<evidence type="ECO:0000259" key="4">
    <source>
        <dbReference type="Pfam" id="PF25876"/>
    </source>
</evidence>
<evidence type="ECO:0000256" key="3">
    <source>
        <dbReference type="SAM" id="Phobius"/>
    </source>
</evidence>
<dbReference type="RefSeq" id="WP_206290585.1">
    <property type="nucleotide sequence ID" value="NZ_CP063458.1"/>
</dbReference>
<dbReference type="Gene3D" id="2.40.30.170">
    <property type="match status" value="1"/>
</dbReference>
<dbReference type="Pfam" id="PF25954">
    <property type="entry name" value="Beta-barrel_RND_2"/>
    <property type="match status" value="1"/>
</dbReference>
<evidence type="ECO:0000313" key="7">
    <source>
        <dbReference type="EMBL" id="QOV87675.1"/>
    </source>
</evidence>
<dbReference type="Pfam" id="PF25876">
    <property type="entry name" value="HH_MFP_RND"/>
    <property type="match status" value="1"/>
</dbReference>
<dbReference type="Pfam" id="PF25967">
    <property type="entry name" value="RND-MFP_C"/>
    <property type="match status" value="1"/>
</dbReference>
<proteinExistence type="inferred from homology"/>
<feature type="region of interest" description="Disordered" evidence="2">
    <location>
        <begin position="1"/>
        <end position="32"/>
    </location>
</feature>
<keyword evidence="8" id="KW-1185">Reference proteome</keyword>
<evidence type="ECO:0000259" key="6">
    <source>
        <dbReference type="Pfam" id="PF25967"/>
    </source>
</evidence>
<feature type="region of interest" description="Disordered" evidence="2">
    <location>
        <begin position="446"/>
        <end position="470"/>
    </location>
</feature>
<keyword evidence="3" id="KW-1133">Transmembrane helix</keyword>
<gene>
    <name evidence="7" type="ORF">IPV69_15425</name>
</gene>
<organism evidence="7 8">
    <name type="scientific">Humisphaera borealis</name>
    <dbReference type="NCBI Taxonomy" id="2807512"/>
    <lineage>
        <taxon>Bacteria</taxon>
        <taxon>Pseudomonadati</taxon>
        <taxon>Planctomycetota</taxon>
        <taxon>Phycisphaerae</taxon>
        <taxon>Tepidisphaerales</taxon>
        <taxon>Tepidisphaeraceae</taxon>
        <taxon>Humisphaera</taxon>
    </lineage>
</organism>
<dbReference type="Gene3D" id="1.10.287.470">
    <property type="entry name" value="Helix hairpin bin"/>
    <property type="match status" value="1"/>
</dbReference>
<evidence type="ECO:0000313" key="8">
    <source>
        <dbReference type="Proteomes" id="UP000593765"/>
    </source>
</evidence>
<sequence length="470" mass="50308">MRAEQKSPLREQQNGQPPVDGSPPDQARGHAEPEAAIELPPVSRSAIVITVVLIVALFATLFVIGFVPHKKKMAQAGEDANELASAKPIVNVTVPRALSKDPILLLPGDVRAMQSTALYPRTNGYVTELLVDIGDRVRGPQPAKDDQPAKPGQPLARITAPEVDAELEQAKATLEQAKVVVGRATNEFNFNQATYERYQGLAKTGGVTQQQLDERRSAFNIANSNLKAANANVLAAEASVKRYTQLQSFQTIYAPFDGVITSRNFDVGTRVSESDTGAGRELFQVQQTDTLRVFANVPQSYVTSLNREEEAELTVRTQGGPPIRVKGKIARTAESLDAQTRTLRVELHMSNAGGKLLPGMFGDVRFKLAREGQPMVIPTSALVYGADGLRVAVVDGQNRVQLRKVTLGRDFGVEAEVAEGVKAGERVVTNPGDRIVDGVEVQIAGGGAAKPPVAEAPPPVPATRPSASAQ</sequence>
<dbReference type="InterPro" id="IPR058624">
    <property type="entry name" value="MdtA-like_HH"/>
</dbReference>
<feature type="domain" description="Multidrug resistance protein MdtA-like alpha-helical hairpin" evidence="4">
    <location>
        <begin position="189"/>
        <end position="241"/>
    </location>
</feature>
<dbReference type="GO" id="GO:0015562">
    <property type="term" value="F:efflux transmembrane transporter activity"/>
    <property type="evidence" value="ECO:0007669"/>
    <property type="project" value="TreeGrafter"/>
</dbReference>
<dbReference type="SUPFAM" id="SSF111369">
    <property type="entry name" value="HlyD-like secretion proteins"/>
    <property type="match status" value="1"/>
</dbReference>
<feature type="transmembrane region" description="Helical" evidence="3">
    <location>
        <begin position="46"/>
        <end position="67"/>
    </location>
</feature>
<evidence type="ECO:0000256" key="1">
    <source>
        <dbReference type="ARBA" id="ARBA00009477"/>
    </source>
</evidence>
<dbReference type="NCBIfam" id="TIGR01730">
    <property type="entry name" value="RND_mfp"/>
    <property type="match status" value="1"/>
</dbReference>
<dbReference type="InterPro" id="IPR058627">
    <property type="entry name" value="MdtA-like_C"/>
</dbReference>
<name>A0A7M2WQ72_9BACT</name>
<evidence type="ECO:0000256" key="2">
    <source>
        <dbReference type="SAM" id="MobiDB-lite"/>
    </source>
</evidence>
<keyword evidence="3" id="KW-0472">Membrane</keyword>
<protein>
    <submittedName>
        <fullName evidence="7">Efflux RND transporter periplasmic adaptor subunit</fullName>
    </submittedName>
</protein>
<dbReference type="Gene3D" id="2.40.420.20">
    <property type="match status" value="1"/>
</dbReference>
<reference evidence="7 8" key="1">
    <citation type="submission" date="2020-10" db="EMBL/GenBank/DDBJ databases">
        <title>Wide distribution of Phycisphaera-like planctomycetes from WD2101 soil group in peatlands and genome analysis of the first cultivated representative.</title>
        <authorList>
            <person name="Dedysh S.N."/>
            <person name="Beletsky A.V."/>
            <person name="Ivanova A."/>
            <person name="Kulichevskaya I.S."/>
            <person name="Suzina N.E."/>
            <person name="Philippov D.A."/>
            <person name="Rakitin A.L."/>
            <person name="Mardanov A.V."/>
            <person name="Ravin N.V."/>
        </authorList>
    </citation>
    <scope>NUCLEOTIDE SEQUENCE [LARGE SCALE GENOMIC DNA]</scope>
    <source>
        <strain evidence="7 8">M1803</strain>
    </source>
</reference>
<evidence type="ECO:0000259" key="5">
    <source>
        <dbReference type="Pfam" id="PF25954"/>
    </source>
</evidence>
<dbReference type="InterPro" id="IPR058792">
    <property type="entry name" value="Beta-barrel_RND_2"/>
</dbReference>
<keyword evidence="3" id="KW-0812">Transmembrane</keyword>
<dbReference type="AlphaFoldDB" id="A0A7M2WQ72"/>
<feature type="domain" description="Multidrug resistance protein MdtA-like C-terminal permuted SH3" evidence="6">
    <location>
        <begin position="375"/>
        <end position="433"/>
    </location>
</feature>
<dbReference type="Gene3D" id="2.40.50.100">
    <property type="match status" value="1"/>
</dbReference>
<accession>A0A7M2WQ72</accession>
<dbReference type="GO" id="GO:1990281">
    <property type="term" value="C:efflux pump complex"/>
    <property type="evidence" value="ECO:0007669"/>
    <property type="project" value="TreeGrafter"/>
</dbReference>
<dbReference type="Proteomes" id="UP000593765">
    <property type="component" value="Chromosome"/>
</dbReference>
<comment type="similarity">
    <text evidence="1">Belongs to the membrane fusion protein (MFP) (TC 8.A.1) family.</text>
</comment>
<dbReference type="PANTHER" id="PTHR30469">
    <property type="entry name" value="MULTIDRUG RESISTANCE PROTEIN MDTA"/>
    <property type="match status" value="1"/>
</dbReference>
<dbReference type="KEGG" id="hbs:IPV69_15425"/>
<feature type="domain" description="CusB-like beta-barrel" evidence="5">
    <location>
        <begin position="295"/>
        <end position="367"/>
    </location>
</feature>